<dbReference type="Pfam" id="PF03221">
    <property type="entry name" value="HTH_Tnp_Tc5"/>
    <property type="match status" value="1"/>
</dbReference>
<dbReference type="PANTHER" id="PTHR19303:SF16">
    <property type="entry name" value="JERKY PROTEIN HOMOLOG-LIKE"/>
    <property type="match status" value="1"/>
</dbReference>
<dbReference type="SUPFAM" id="SSF46689">
    <property type="entry name" value="Homeodomain-like"/>
    <property type="match status" value="2"/>
</dbReference>
<proteinExistence type="predicted"/>
<name>A0AAV8X7C1_9CUCU</name>
<dbReference type="PROSITE" id="PS51253">
    <property type="entry name" value="HTH_CENPB"/>
    <property type="match status" value="1"/>
</dbReference>
<evidence type="ECO:0000313" key="4">
    <source>
        <dbReference type="EMBL" id="KAJ8934611.1"/>
    </source>
</evidence>
<gene>
    <name evidence="4" type="ORF">NQ318_002955</name>
</gene>
<comment type="subcellular location">
    <subcellularLocation>
        <location evidence="1">Nucleus</location>
    </subcellularLocation>
</comment>
<dbReference type="InterPro" id="IPR009057">
    <property type="entry name" value="Homeodomain-like_sf"/>
</dbReference>
<organism evidence="4 5">
    <name type="scientific">Aromia moschata</name>
    <dbReference type="NCBI Taxonomy" id="1265417"/>
    <lineage>
        <taxon>Eukaryota</taxon>
        <taxon>Metazoa</taxon>
        <taxon>Ecdysozoa</taxon>
        <taxon>Arthropoda</taxon>
        <taxon>Hexapoda</taxon>
        <taxon>Insecta</taxon>
        <taxon>Pterygota</taxon>
        <taxon>Neoptera</taxon>
        <taxon>Endopterygota</taxon>
        <taxon>Coleoptera</taxon>
        <taxon>Polyphaga</taxon>
        <taxon>Cucujiformia</taxon>
        <taxon>Chrysomeloidea</taxon>
        <taxon>Cerambycidae</taxon>
        <taxon>Cerambycinae</taxon>
        <taxon>Callichromatini</taxon>
        <taxon>Aromia</taxon>
    </lineage>
</organism>
<evidence type="ECO:0000256" key="2">
    <source>
        <dbReference type="ARBA" id="ARBA00023125"/>
    </source>
</evidence>
<evidence type="ECO:0000256" key="1">
    <source>
        <dbReference type="ARBA" id="ARBA00004123"/>
    </source>
</evidence>
<evidence type="ECO:0000259" key="3">
    <source>
        <dbReference type="PROSITE" id="PS51253"/>
    </source>
</evidence>
<sequence>MSQLNEKINVKKLQVIEYLKNGMKNKDLSEKYKVHHSAISKIIHNKDKILQHKETMEKYGANKNVLRYSSVHDSLFEKCTFLWFCQKRALGEPVTGPVLQAKAKQFHASLNVDSNFSASNGWLARFKKRHGIRCLNIKGEKFSANEDDTSAFREGLKAFLENHGYKLDNIYNGDETSLFWKHFPTKTFVCRNETEAPGRKASKDRVTIQVCSNASSTHKIPLTVIGESEHPRCKKCPVHVNCLQGTKKSWMDRNVFIDWYRNVFIPSVKKRNPDPEAKFILIFDNAPAHPSSTELNEIDPQFFVVYLAPNVTSLIQPMDNFGFKTTLQDHEFEENGSVDEFIKKLNLRDCFHLLQNAWNSVTIDTLKNSWKNLLQLHLAGPVQTQTVAGLLEVIRRIPGCGEMSLKEVENWIDKDQYEPPYKAFIDSQLIEIAKGGIEESDSEEE</sequence>
<dbReference type="InterPro" id="IPR050863">
    <property type="entry name" value="CenT-Element_Derived"/>
</dbReference>
<dbReference type="Gene3D" id="3.30.420.10">
    <property type="entry name" value="Ribonuclease H-like superfamily/Ribonuclease H"/>
    <property type="match status" value="1"/>
</dbReference>
<dbReference type="GO" id="GO:0005634">
    <property type="term" value="C:nucleus"/>
    <property type="evidence" value="ECO:0007669"/>
    <property type="project" value="UniProtKB-SubCell"/>
</dbReference>
<keyword evidence="5" id="KW-1185">Reference proteome</keyword>
<dbReference type="SMART" id="SM00674">
    <property type="entry name" value="CENPB"/>
    <property type="match status" value="1"/>
</dbReference>
<keyword evidence="2" id="KW-0238">DNA-binding</keyword>
<dbReference type="GO" id="GO:0003677">
    <property type="term" value="F:DNA binding"/>
    <property type="evidence" value="ECO:0007669"/>
    <property type="project" value="UniProtKB-KW"/>
</dbReference>
<evidence type="ECO:0000313" key="5">
    <source>
        <dbReference type="Proteomes" id="UP001162162"/>
    </source>
</evidence>
<accession>A0AAV8X7C1</accession>
<comment type="caution">
    <text evidence="4">The sequence shown here is derived from an EMBL/GenBank/DDBJ whole genome shotgun (WGS) entry which is preliminary data.</text>
</comment>
<dbReference type="AlphaFoldDB" id="A0AAV8X7C1"/>
<protein>
    <recommendedName>
        <fullName evidence="3">HTH CENPB-type domain-containing protein</fullName>
    </recommendedName>
</protein>
<dbReference type="Proteomes" id="UP001162162">
    <property type="component" value="Unassembled WGS sequence"/>
</dbReference>
<dbReference type="Pfam" id="PF03184">
    <property type="entry name" value="DDE_1"/>
    <property type="match status" value="1"/>
</dbReference>
<feature type="domain" description="HTH CENPB-type" evidence="3">
    <location>
        <begin position="64"/>
        <end position="136"/>
    </location>
</feature>
<dbReference type="InterPro" id="IPR004875">
    <property type="entry name" value="DDE_SF_endonuclease_dom"/>
</dbReference>
<dbReference type="PANTHER" id="PTHR19303">
    <property type="entry name" value="TRANSPOSON"/>
    <property type="match status" value="1"/>
</dbReference>
<dbReference type="EMBL" id="JAPWTK010001013">
    <property type="protein sequence ID" value="KAJ8934611.1"/>
    <property type="molecule type" value="Genomic_DNA"/>
</dbReference>
<dbReference type="InterPro" id="IPR036397">
    <property type="entry name" value="RNaseH_sf"/>
</dbReference>
<dbReference type="InterPro" id="IPR006600">
    <property type="entry name" value="HTH_CenpB_DNA-bd_dom"/>
</dbReference>
<dbReference type="Gene3D" id="1.10.10.60">
    <property type="entry name" value="Homeodomain-like"/>
    <property type="match status" value="2"/>
</dbReference>
<reference evidence="4" key="1">
    <citation type="journal article" date="2023" name="Insect Mol. Biol.">
        <title>Genome sequencing provides insights into the evolution of gene families encoding plant cell wall-degrading enzymes in longhorned beetles.</title>
        <authorList>
            <person name="Shin N.R."/>
            <person name="Okamura Y."/>
            <person name="Kirsch R."/>
            <person name="Pauchet Y."/>
        </authorList>
    </citation>
    <scope>NUCLEOTIDE SEQUENCE</scope>
    <source>
        <strain evidence="4">AMC_N1</strain>
    </source>
</reference>